<dbReference type="InterPro" id="IPR000709">
    <property type="entry name" value="Leu_Ile_Val-bd"/>
</dbReference>
<dbReference type="RefSeq" id="WP_013008199.1">
    <property type="nucleotide sequence ID" value="NC_013939.1"/>
</dbReference>
<evidence type="ECO:0000256" key="5">
    <source>
        <dbReference type="SAM" id="SignalP"/>
    </source>
</evidence>
<dbReference type="STRING" id="639282.DEFDS_1493"/>
<accession>D3PED0</accession>
<feature type="domain" description="Leucine-binding protein" evidence="6">
    <location>
        <begin position="22"/>
        <end position="368"/>
    </location>
</feature>
<evidence type="ECO:0000256" key="4">
    <source>
        <dbReference type="ARBA" id="ARBA00022970"/>
    </source>
</evidence>
<evidence type="ECO:0000259" key="6">
    <source>
        <dbReference type="Pfam" id="PF13458"/>
    </source>
</evidence>
<dbReference type="InterPro" id="IPR028082">
    <property type="entry name" value="Peripla_BP_I"/>
</dbReference>
<dbReference type="Pfam" id="PF13458">
    <property type="entry name" value="Peripla_BP_6"/>
    <property type="match status" value="1"/>
</dbReference>
<evidence type="ECO:0000256" key="3">
    <source>
        <dbReference type="ARBA" id="ARBA00022729"/>
    </source>
</evidence>
<sequence>MNRLFVAFLMLAVFASFGLAKTVKVGALVDLTGPTADVGKPYADGVRDCVRWFNENGGLNGDKIKLIMIDYGYKIPQAISAYKKFKREKVVAIHGWGTGDTEALTKFITKDKIPYFSASYSEHLTNAEKNPYNFLVGVTYSDQARIALKYIKENGVKKTVAFIYNDTGFGRSPFFPDGEDYAKKIRVKVVDKEVVGLKALDATSQLLNMSKKDPEFALVQETYMATSTILKDAQKLGVKTKFIGFNWTFGKTLIKLAGDAANGFMGTVPFAFWTDNDVKGIKLLHELNKKYHPDVTYRKVNYIQGFSSMYVLLSGLKMANKNYKGENLKKVYESMKNFDTMGLTAPVTFTSKSHKGVRALRLYQISNGEIKPVTDFISVE</sequence>
<keyword evidence="4" id="KW-0029">Amino-acid transport</keyword>
<keyword evidence="3 5" id="KW-0732">Signal</keyword>
<dbReference type="Gene3D" id="3.40.50.2300">
    <property type="match status" value="2"/>
</dbReference>
<name>D3PED0_DEFDS</name>
<dbReference type="PRINTS" id="PR00337">
    <property type="entry name" value="LEUILEVALBP"/>
</dbReference>
<protein>
    <submittedName>
        <fullName evidence="7">Branched-chain amino acid ABC transporter, substrate-binding protein</fullName>
    </submittedName>
</protein>
<dbReference type="PANTHER" id="PTHR47235">
    <property type="entry name" value="BLR6548 PROTEIN"/>
    <property type="match status" value="1"/>
</dbReference>
<dbReference type="CDD" id="cd06334">
    <property type="entry name" value="PBP1_ABC_ligand_binding-like"/>
    <property type="match status" value="1"/>
</dbReference>
<keyword evidence="2" id="KW-0813">Transport</keyword>
<proteinExistence type="inferred from homology"/>
<evidence type="ECO:0000256" key="1">
    <source>
        <dbReference type="ARBA" id="ARBA00010062"/>
    </source>
</evidence>
<dbReference type="PANTHER" id="PTHR47235:SF1">
    <property type="entry name" value="BLR6548 PROTEIN"/>
    <property type="match status" value="1"/>
</dbReference>
<keyword evidence="8" id="KW-1185">Reference proteome</keyword>
<dbReference type="GO" id="GO:0006865">
    <property type="term" value="P:amino acid transport"/>
    <property type="evidence" value="ECO:0007669"/>
    <property type="project" value="UniProtKB-KW"/>
</dbReference>
<feature type="chain" id="PRO_5003048971" evidence="5">
    <location>
        <begin position="21"/>
        <end position="380"/>
    </location>
</feature>
<comment type="similarity">
    <text evidence="1">Belongs to the leucine-binding protein family.</text>
</comment>
<feature type="signal peptide" evidence="5">
    <location>
        <begin position="1"/>
        <end position="20"/>
    </location>
</feature>
<dbReference type="HOGENOM" id="CLU_027128_7_3_0"/>
<evidence type="ECO:0000313" key="8">
    <source>
        <dbReference type="Proteomes" id="UP000001520"/>
    </source>
</evidence>
<dbReference type="Proteomes" id="UP000001520">
    <property type="component" value="Chromosome"/>
</dbReference>
<reference evidence="7 8" key="1">
    <citation type="journal article" date="2010" name="DNA Res.">
        <title>Bacterial lifestyle in a deep-sea hydrothermal vent chimney revealed by the genome sequence of the thermophilic bacterium Deferribacter desulfuricans SSM1.</title>
        <authorList>
            <person name="Takaki Y."/>
            <person name="Shimamura S."/>
            <person name="Nakagawa S."/>
            <person name="Fukuhara Y."/>
            <person name="Horikawa H."/>
            <person name="Ankai A."/>
            <person name="Harada T."/>
            <person name="Hosoyama A."/>
            <person name="Oguchi A."/>
            <person name="Fukui S."/>
            <person name="Fujita N."/>
            <person name="Takami H."/>
            <person name="Takai K."/>
        </authorList>
    </citation>
    <scope>NUCLEOTIDE SEQUENCE [LARGE SCALE GENOMIC DNA]</scope>
    <source>
        <strain evidence="8">DSM 14783 / JCM 11476 / NBRC 101012 / SSM1</strain>
    </source>
</reference>
<dbReference type="KEGG" id="ddf:DEFDS_1493"/>
<gene>
    <name evidence="7" type="ordered locus">DEFDS_1493</name>
</gene>
<dbReference type="AlphaFoldDB" id="D3PED0"/>
<dbReference type="eggNOG" id="COG0683">
    <property type="taxonomic scope" value="Bacteria"/>
</dbReference>
<dbReference type="EMBL" id="AP011529">
    <property type="protein sequence ID" value="BAI80953.1"/>
    <property type="molecule type" value="Genomic_DNA"/>
</dbReference>
<dbReference type="SUPFAM" id="SSF53822">
    <property type="entry name" value="Periplasmic binding protein-like I"/>
    <property type="match status" value="1"/>
</dbReference>
<organism evidence="7 8">
    <name type="scientific">Deferribacter desulfuricans (strain DSM 14783 / JCM 11476 / NBRC 101012 / SSM1)</name>
    <dbReference type="NCBI Taxonomy" id="639282"/>
    <lineage>
        <taxon>Bacteria</taxon>
        <taxon>Pseudomonadati</taxon>
        <taxon>Deferribacterota</taxon>
        <taxon>Deferribacteres</taxon>
        <taxon>Deferribacterales</taxon>
        <taxon>Deferribacteraceae</taxon>
        <taxon>Deferribacter</taxon>
    </lineage>
</organism>
<evidence type="ECO:0000256" key="2">
    <source>
        <dbReference type="ARBA" id="ARBA00022448"/>
    </source>
</evidence>
<dbReference type="InterPro" id="IPR028081">
    <property type="entry name" value="Leu-bd"/>
</dbReference>
<evidence type="ECO:0000313" key="7">
    <source>
        <dbReference type="EMBL" id="BAI80953.1"/>
    </source>
</evidence>